<keyword evidence="1" id="KW-0732">Signal</keyword>
<reference evidence="3" key="1">
    <citation type="submission" date="2018-08" db="EMBL/GenBank/DDBJ databases">
        <authorList>
            <person name="Im W.T."/>
        </authorList>
    </citation>
    <scope>NUCLEOTIDE SEQUENCE [LARGE SCALE GENOMIC DNA]</scope>
    <source>
        <strain evidence="3">LA-28</strain>
    </source>
</reference>
<comment type="caution">
    <text evidence="2">The sequence shown here is derived from an EMBL/GenBank/DDBJ whole genome shotgun (WGS) entry which is preliminary data.</text>
</comment>
<keyword evidence="3" id="KW-1185">Reference proteome</keyword>
<protein>
    <submittedName>
        <fullName evidence="2">Uncharacterized protein</fullName>
    </submittedName>
</protein>
<sequence length="137" mass="14805">MSLLRSAAFLCCLTLALPAHAMTMKECSAKFAEAKKAGTLNGAKWSDFRVSQCNILPDASNDEKSKPAAAIQIPEGVTFPDKVDSKFASETAAKQRMRTCLDSYKANRDAKTLNGMKWIQKGGGYYSACSARLKGNS</sequence>
<dbReference type="Proteomes" id="UP000262379">
    <property type="component" value="Unassembled WGS sequence"/>
</dbReference>
<evidence type="ECO:0000313" key="3">
    <source>
        <dbReference type="Proteomes" id="UP000262379"/>
    </source>
</evidence>
<dbReference type="RefSeq" id="WP_116623654.1">
    <property type="nucleotide sequence ID" value="NZ_QURN01000006.1"/>
</dbReference>
<dbReference type="EMBL" id="QURN01000006">
    <property type="protein sequence ID" value="RFC67820.1"/>
    <property type="molecule type" value="Genomic_DNA"/>
</dbReference>
<proteinExistence type="predicted"/>
<name>A0A371XF11_9HYPH</name>
<dbReference type="AlphaFoldDB" id="A0A371XF11"/>
<feature type="signal peptide" evidence="1">
    <location>
        <begin position="1"/>
        <end position="21"/>
    </location>
</feature>
<feature type="chain" id="PRO_5016852740" evidence="1">
    <location>
        <begin position="22"/>
        <end position="137"/>
    </location>
</feature>
<organism evidence="2 3">
    <name type="scientific">Mesorhizobium denitrificans</name>
    <dbReference type="NCBI Taxonomy" id="2294114"/>
    <lineage>
        <taxon>Bacteria</taxon>
        <taxon>Pseudomonadati</taxon>
        <taxon>Pseudomonadota</taxon>
        <taxon>Alphaproteobacteria</taxon>
        <taxon>Hyphomicrobiales</taxon>
        <taxon>Phyllobacteriaceae</taxon>
        <taxon>Mesorhizobium</taxon>
    </lineage>
</organism>
<evidence type="ECO:0000313" key="2">
    <source>
        <dbReference type="EMBL" id="RFC67820.1"/>
    </source>
</evidence>
<gene>
    <name evidence="2" type="ORF">DY251_09530</name>
</gene>
<accession>A0A371XF11</accession>
<evidence type="ECO:0000256" key="1">
    <source>
        <dbReference type="SAM" id="SignalP"/>
    </source>
</evidence>